<dbReference type="Proteomes" id="UP001324115">
    <property type="component" value="Unassembled WGS sequence"/>
</dbReference>
<keyword evidence="2" id="KW-1185">Reference proteome</keyword>
<feature type="non-terminal residue" evidence="1">
    <location>
        <position position="1"/>
    </location>
</feature>
<protein>
    <submittedName>
        <fullName evidence="1">Uncharacterized protein</fullName>
    </submittedName>
</protein>
<organism evidence="1 2">
    <name type="scientific">Quercus rubra</name>
    <name type="common">Northern red oak</name>
    <name type="synonym">Quercus borealis</name>
    <dbReference type="NCBI Taxonomy" id="3512"/>
    <lineage>
        <taxon>Eukaryota</taxon>
        <taxon>Viridiplantae</taxon>
        <taxon>Streptophyta</taxon>
        <taxon>Embryophyta</taxon>
        <taxon>Tracheophyta</taxon>
        <taxon>Spermatophyta</taxon>
        <taxon>Magnoliopsida</taxon>
        <taxon>eudicotyledons</taxon>
        <taxon>Gunneridae</taxon>
        <taxon>Pentapetalae</taxon>
        <taxon>rosids</taxon>
        <taxon>fabids</taxon>
        <taxon>Fagales</taxon>
        <taxon>Fagaceae</taxon>
        <taxon>Quercus</taxon>
    </lineage>
</organism>
<accession>A0AAN7HSZ2</accession>
<dbReference type="EMBL" id="JAXUIC010000130">
    <property type="protein sequence ID" value="KAK4551113.1"/>
    <property type="molecule type" value="Genomic_DNA"/>
</dbReference>
<name>A0AAN7HSZ2_QUERU</name>
<evidence type="ECO:0000313" key="1">
    <source>
        <dbReference type="EMBL" id="KAK4551113.1"/>
    </source>
</evidence>
<evidence type="ECO:0000313" key="2">
    <source>
        <dbReference type="Proteomes" id="UP001324115"/>
    </source>
</evidence>
<sequence>PWKLFKRRLRIIKLGKLCPIHEGMLSTNSFSTTSIVTKYTQFLRDDGMLPLKLLFAKFRTLKLFHLIQQSCIFLDKLFF</sequence>
<reference evidence="1 2" key="1">
    <citation type="journal article" date="2023" name="G3 (Bethesda)">
        <title>A haplotype-resolved chromosome-scale genome for Quercus rubra L. provides insights into the genetics of adaptive traits for red oak species.</title>
        <authorList>
            <person name="Kapoor B."/>
            <person name="Jenkins J."/>
            <person name="Schmutz J."/>
            <person name="Zhebentyayeva T."/>
            <person name="Kuelheim C."/>
            <person name="Coggeshall M."/>
            <person name="Heim C."/>
            <person name="Lasky J.R."/>
            <person name="Leites L."/>
            <person name="Islam-Faridi N."/>
            <person name="Romero-Severson J."/>
            <person name="DeLeo V.L."/>
            <person name="Lucas S.M."/>
            <person name="Lazic D."/>
            <person name="Gailing O."/>
            <person name="Carlson J."/>
            <person name="Staton M."/>
        </authorList>
    </citation>
    <scope>NUCLEOTIDE SEQUENCE [LARGE SCALE GENOMIC DNA]</scope>
    <source>
        <strain evidence="1">Pseudo-F2</strain>
    </source>
</reference>
<comment type="caution">
    <text evidence="1">The sequence shown here is derived from an EMBL/GenBank/DDBJ whole genome shotgun (WGS) entry which is preliminary data.</text>
</comment>
<proteinExistence type="predicted"/>
<gene>
    <name evidence="1" type="ORF">RGQ29_032536</name>
</gene>
<dbReference type="AlphaFoldDB" id="A0AAN7HSZ2"/>